<accession>A0A2T3B7M9</accession>
<name>A0A2T3B7M9_AMORE</name>
<protein>
    <submittedName>
        <fullName evidence="1">Uncharacterized protein</fullName>
    </submittedName>
</protein>
<organism evidence="1 2">
    <name type="scientific">Amorphotheca resinae ATCC 22711</name>
    <dbReference type="NCBI Taxonomy" id="857342"/>
    <lineage>
        <taxon>Eukaryota</taxon>
        <taxon>Fungi</taxon>
        <taxon>Dikarya</taxon>
        <taxon>Ascomycota</taxon>
        <taxon>Pezizomycotina</taxon>
        <taxon>Leotiomycetes</taxon>
        <taxon>Helotiales</taxon>
        <taxon>Amorphothecaceae</taxon>
        <taxon>Amorphotheca</taxon>
    </lineage>
</organism>
<keyword evidence="2" id="KW-1185">Reference proteome</keyword>
<dbReference type="EMBL" id="KZ679008">
    <property type="protein sequence ID" value="PSS22842.1"/>
    <property type="molecule type" value="Genomic_DNA"/>
</dbReference>
<sequence length="161" mass="18038">MTDNPTCSLLPGRVHPDRHKVVREQEQNCHSLLGHTSTVFRIANYSFSRGAWDGAKRRMFSQTFKINTEERCTVLQHLATGIYLFRLIVENHEEAFCRSALLSGRRYLPYVSSVSIASCHSLSILKISTATFKDSNNIAKRPRTAAAIYLTASPLLPGNQG</sequence>
<gene>
    <name evidence="1" type="ORF">M430DRAFT_210169</name>
</gene>
<evidence type="ECO:0000313" key="2">
    <source>
        <dbReference type="Proteomes" id="UP000241818"/>
    </source>
</evidence>
<dbReference type="GeneID" id="36572500"/>
<dbReference type="RefSeq" id="XP_024722888.1">
    <property type="nucleotide sequence ID" value="XM_024864419.1"/>
</dbReference>
<dbReference type="InParanoid" id="A0A2T3B7M9"/>
<proteinExistence type="predicted"/>
<dbReference type="AlphaFoldDB" id="A0A2T3B7M9"/>
<evidence type="ECO:0000313" key="1">
    <source>
        <dbReference type="EMBL" id="PSS22842.1"/>
    </source>
</evidence>
<reference evidence="1 2" key="1">
    <citation type="journal article" date="2018" name="New Phytol.">
        <title>Comparative genomics and transcriptomics depict ericoid mycorrhizal fungi as versatile saprotrophs and plant mutualists.</title>
        <authorList>
            <person name="Martino E."/>
            <person name="Morin E."/>
            <person name="Grelet G.A."/>
            <person name="Kuo A."/>
            <person name="Kohler A."/>
            <person name="Daghino S."/>
            <person name="Barry K.W."/>
            <person name="Cichocki N."/>
            <person name="Clum A."/>
            <person name="Dockter R.B."/>
            <person name="Hainaut M."/>
            <person name="Kuo R.C."/>
            <person name="LaButti K."/>
            <person name="Lindahl B.D."/>
            <person name="Lindquist E.A."/>
            <person name="Lipzen A."/>
            <person name="Khouja H.R."/>
            <person name="Magnuson J."/>
            <person name="Murat C."/>
            <person name="Ohm R.A."/>
            <person name="Singer S.W."/>
            <person name="Spatafora J.W."/>
            <person name="Wang M."/>
            <person name="Veneault-Fourrey C."/>
            <person name="Henrissat B."/>
            <person name="Grigoriev I.V."/>
            <person name="Martin F.M."/>
            <person name="Perotto S."/>
        </authorList>
    </citation>
    <scope>NUCLEOTIDE SEQUENCE [LARGE SCALE GENOMIC DNA]</scope>
    <source>
        <strain evidence="1 2">ATCC 22711</strain>
    </source>
</reference>
<dbReference type="Proteomes" id="UP000241818">
    <property type="component" value="Unassembled WGS sequence"/>
</dbReference>